<dbReference type="PANTHER" id="PTHR11364:SF27">
    <property type="entry name" value="SULFURTRANSFERASE"/>
    <property type="match status" value="1"/>
</dbReference>
<dbReference type="InterPro" id="IPR001763">
    <property type="entry name" value="Rhodanese-like_dom"/>
</dbReference>
<dbReference type="Pfam" id="PF00581">
    <property type="entry name" value="Rhodanese"/>
    <property type="match status" value="2"/>
</dbReference>
<dbReference type="InterPro" id="IPR001307">
    <property type="entry name" value="Thiosulphate_STrfase_CS"/>
</dbReference>
<dbReference type="CDD" id="cd01449">
    <property type="entry name" value="TST_Repeat_2"/>
    <property type="match status" value="1"/>
</dbReference>
<dbReference type="OrthoDB" id="9781034at2"/>
<reference evidence="10 11" key="1">
    <citation type="submission" date="2017-08" db="EMBL/GenBank/DDBJ databases">
        <authorList>
            <person name="de Groot N.N."/>
        </authorList>
    </citation>
    <scope>NUCLEOTIDE SEQUENCE [LARGE SCALE GENOMIC DNA]</scope>
    <source>
        <strain evidence="10 11">USBA 352</strain>
    </source>
</reference>
<dbReference type="EMBL" id="OBML01000002">
    <property type="protein sequence ID" value="SOB96496.1"/>
    <property type="molecule type" value="Genomic_DNA"/>
</dbReference>
<comment type="subcellular location">
    <subcellularLocation>
        <location evidence="1">Cytoplasm</location>
    </subcellularLocation>
</comment>
<dbReference type="InterPro" id="IPR036873">
    <property type="entry name" value="Rhodanese-like_dom_sf"/>
</dbReference>
<keyword evidence="2" id="KW-0963">Cytoplasm</keyword>
<evidence type="ECO:0000256" key="4">
    <source>
        <dbReference type="ARBA" id="ARBA00022737"/>
    </source>
</evidence>
<evidence type="ECO:0000256" key="7">
    <source>
        <dbReference type="ARBA" id="ARBA00070833"/>
    </source>
</evidence>
<dbReference type="GO" id="GO:0016784">
    <property type="term" value="F:3-mercaptopyruvate sulfurtransferase activity"/>
    <property type="evidence" value="ECO:0007669"/>
    <property type="project" value="UniProtKB-EC"/>
</dbReference>
<organism evidence="10 11">
    <name type="scientific">Stappia indica</name>
    <dbReference type="NCBI Taxonomy" id="538381"/>
    <lineage>
        <taxon>Bacteria</taxon>
        <taxon>Pseudomonadati</taxon>
        <taxon>Pseudomonadota</taxon>
        <taxon>Alphaproteobacteria</taxon>
        <taxon>Hyphomicrobiales</taxon>
        <taxon>Stappiaceae</taxon>
        <taxon>Stappia</taxon>
    </lineage>
</organism>
<gene>
    <name evidence="10" type="ORF">SAMN05421512_102220</name>
</gene>
<keyword evidence="4" id="KW-0677">Repeat</keyword>
<dbReference type="STRING" id="538381.GCA_001696535_03291"/>
<accession>A0A285RQV8</accession>
<dbReference type="FunFam" id="3.40.250.10:FF:000001">
    <property type="entry name" value="Sulfurtransferase"/>
    <property type="match status" value="1"/>
</dbReference>
<dbReference type="SUPFAM" id="SSF52821">
    <property type="entry name" value="Rhodanese/Cell cycle control phosphatase"/>
    <property type="match status" value="2"/>
</dbReference>
<dbReference type="SMART" id="SM00450">
    <property type="entry name" value="RHOD"/>
    <property type="match status" value="2"/>
</dbReference>
<evidence type="ECO:0000313" key="10">
    <source>
        <dbReference type="EMBL" id="SOB96496.1"/>
    </source>
</evidence>
<feature type="domain" description="Rhodanese" evidence="9">
    <location>
        <begin position="34"/>
        <end position="133"/>
    </location>
</feature>
<dbReference type="PROSITE" id="PS50206">
    <property type="entry name" value="RHODANESE_3"/>
    <property type="match status" value="2"/>
</dbReference>
<protein>
    <recommendedName>
        <fullName evidence="7">3-mercaptopyruvate sulfurtransferase</fullName>
        <ecNumber evidence="6">2.8.1.2</ecNumber>
    </recommendedName>
    <alternativeName>
        <fullName evidence="8">Rhodanese-like protein</fullName>
    </alternativeName>
</protein>
<proteinExistence type="predicted"/>
<dbReference type="AlphaFoldDB" id="A0A285RQV8"/>
<dbReference type="RefSeq" id="WP_097174003.1">
    <property type="nucleotide sequence ID" value="NZ_OBML01000002.1"/>
</dbReference>
<evidence type="ECO:0000256" key="1">
    <source>
        <dbReference type="ARBA" id="ARBA00004496"/>
    </source>
</evidence>
<evidence type="ECO:0000313" key="11">
    <source>
        <dbReference type="Proteomes" id="UP000219331"/>
    </source>
</evidence>
<evidence type="ECO:0000259" key="9">
    <source>
        <dbReference type="PROSITE" id="PS50206"/>
    </source>
</evidence>
<dbReference type="PROSITE" id="PS00380">
    <property type="entry name" value="RHODANESE_1"/>
    <property type="match status" value="1"/>
</dbReference>
<evidence type="ECO:0000256" key="2">
    <source>
        <dbReference type="ARBA" id="ARBA00022490"/>
    </source>
</evidence>
<evidence type="ECO:0000256" key="6">
    <source>
        <dbReference type="ARBA" id="ARBA00066832"/>
    </source>
</evidence>
<evidence type="ECO:0000256" key="3">
    <source>
        <dbReference type="ARBA" id="ARBA00022679"/>
    </source>
</evidence>
<keyword evidence="3 10" id="KW-0808">Transferase</keyword>
<dbReference type="PANTHER" id="PTHR11364">
    <property type="entry name" value="THIOSULFATE SULFERTANSFERASE"/>
    <property type="match status" value="1"/>
</dbReference>
<keyword evidence="11" id="KW-1185">Reference proteome</keyword>
<dbReference type="NCBIfam" id="NF008557">
    <property type="entry name" value="PRK11493.1"/>
    <property type="match status" value="1"/>
</dbReference>
<dbReference type="InterPro" id="IPR045078">
    <property type="entry name" value="TST/MPST-like"/>
</dbReference>
<name>A0A285RQV8_9HYPH</name>
<dbReference type="Gene3D" id="3.40.250.10">
    <property type="entry name" value="Rhodanese-like domain"/>
    <property type="match status" value="2"/>
</dbReference>
<dbReference type="GO" id="GO:0005737">
    <property type="term" value="C:cytoplasm"/>
    <property type="evidence" value="ECO:0007669"/>
    <property type="project" value="UniProtKB-SubCell"/>
</dbReference>
<dbReference type="GO" id="GO:0004792">
    <property type="term" value="F:thiosulfate-cyanide sulfurtransferase activity"/>
    <property type="evidence" value="ECO:0007669"/>
    <property type="project" value="InterPro"/>
</dbReference>
<comment type="catalytic activity">
    <reaction evidence="5">
        <text>2-oxo-3-sulfanylpropanoate + [thioredoxin]-dithiol = [thioredoxin]-disulfide + hydrogen sulfide + pyruvate + H(+)</text>
        <dbReference type="Rhea" id="RHEA:21740"/>
        <dbReference type="Rhea" id="RHEA-COMP:10698"/>
        <dbReference type="Rhea" id="RHEA-COMP:10700"/>
        <dbReference type="ChEBI" id="CHEBI:15361"/>
        <dbReference type="ChEBI" id="CHEBI:15378"/>
        <dbReference type="ChEBI" id="CHEBI:29919"/>
        <dbReference type="ChEBI" id="CHEBI:29950"/>
        <dbReference type="ChEBI" id="CHEBI:50058"/>
        <dbReference type="ChEBI" id="CHEBI:57678"/>
        <dbReference type="EC" id="2.8.1.2"/>
    </reaction>
    <physiologicalReaction direction="left-to-right" evidence="5">
        <dbReference type="Rhea" id="RHEA:21741"/>
    </physiologicalReaction>
</comment>
<dbReference type="FunFam" id="3.40.250.10:FF:000015">
    <property type="entry name" value="Sulfurtransferase"/>
    <property type="match status" value="1"/>
</dbReference>
<dbReference type="CDD" id="cd01448">
    <property type="entry name" value="TST_Repeat_1"/>
    <property type="match status" value="1"/>
</dbReference>
<dbReference type="EC" id="2.8.1.2" evidence="6"/>
<evidence type="ECO:0000256" key="8">
    <source>
        <dbReference type="ARBA" id="ARBA00078354"/>
    </source>
</evidence>
<evidence type="ECO:0000256" key="5">
    <source>
        <dbReference type="ARBA" id="ARBA00051793"/>
    </source>
</evidence>
<feature type="domain" description="Rhodanese" evidence="9">
    <location>
        <begin position="163"/>
        <end position="276"/>
    </location>
</feature>
<sequence>MALSPLVSTQWLADKMASPDVVVVNAWLPPVGQPDVPPEYPQGHIPGAVFFDVNAVADKTSDLPHMLPPAHVFSSMMRQMGIGDGQTIVVYDGVGLYSAARVWWMFRAMGVTQVFVLDGGLPKWKAEGRPIEDGAPAPRGERHFTARLNNGLVADLDKVAQALRSGQQVLDARSRGRFAGRDPEPRAGLRSGHMPGALNLPFTELMEDGRLKPADDLAAAFDAAGIDGSRPVITSCGSGVTAAILSLALAITGHDRSAVYDGSWTEWGGREDMPLATGDD</sequence>
<dbReference type="Proteomes" id="UP000219331">
    <property type="component" value="Unassembled WGS sequence"/>
</dbReference>
<keyword evidence="10" id="KW-0670">Pyruvate</keyword>